<evidence type="ECO:0000259" key="8">
    <source>
        <dbReference type="Pfam" id="PF02676"/>
    </source>
</evidence>
<keyword evidence="3 7" id="KW-0808">Transferase</keyword>
<dbReference type="InterPro" id="IPR036602">
    <property type="entry name" value="tRNA_yW-synthesising-like_sf"/>
</dbReference>
<dbReference type="Pfam" id="PF02676">
    <property type="entry name" value="TYW3"/>
    <property type="match status" value="1"/>
</dbReference>
<dbReference type="Gene3D" id="3.30.1960.10">
    <property type="entry name" value="tRNA wybutosine-synthesizing-like"/>
    <property type="match status" value="1"/>
</dbReference>
<evidence type="ECO:0000256" key="5">
    <source>
        <dbReference type="ARBA" id="ARBA00022694"/>
    </source>
</evidence>
<evidence type="ECO:0000256" key="6">
    <source>
        <dbReference type="ARBA" id="ARBA00030554"/>
    </source>
</evidence>
<dbReference type="GO" id="GO:0031591">
    <property type="term" value="P:wybutosine biosynthetic process"/>
    <property type="evidence" value="ECO:0007669"/>
    <property type="project" value="InterPro"/>
</dbReference>
<evidence type="ECO:0000256" key="7">
    <source>
        <dbReference type="HAMAP-Rule" id="MF_00266"/>
    </source>
</evidence>
<gene>
    <name evidence="7" type="primary">taw3</name>
    <name evidence="9" type="ORF">HA335_00970</name>
</gene>
<dbReference type="Proteomes" id="UP000645676">
    <property type="component" value="Unassembled WGS sequence"/>
</dbReference>
<reference evidence="9" key="1">
    <citation type="journal article" date="2020" name="bioRxiv">
        <title>A rank-normalized archaeal taxonomy based on genome phylogeny resolves widespread incomplete and uneven classifications.</title>
        <authorList>
            <person name="Rinke C."/>
            <person name="Chuvochina M."/>
            <person name="Mussig A.J."/>
            <person name="Chaumeil P.-A."/>
            <person name="Waite D.W."/>
            <person name="Whitman W.B."/>
            <person name="Parks D.H."/>
            <person name="Hugenholtz P."/>
        </authorList>
    </citation>
    <scope>NUCLEOTIDE SEQUENCE</scope>
    <source>
        <strain evidence="9">UBA8849</strain>
    </source>
</reference>
<comment type="catalytic activity">
    <reaction evidence="7">
        <text>4-demethyl-7-[(3S)-3-amino-3-carboxypropyl]wyosine(37) in tRNA(Phe) + S-adenosyl-L-methionine = 7-[(3S)-3-amino-3-carboxypropyl]wyosine(37) in tRNA(Phe) + S-adenosyl-L-homocysteine + H(+)</text>
        <dbReference type="Rhea" id="RHEA:36635"/>
        <dbReference type="Rhea" id="RHEA-COMP:10378"/>
        <dbReference type="Rhea" id="RHEA-COMP:10379"/>
        <dbReference type="ChEBI" id="CHEBI:15378"/>
        <dbReference type="ChEBI" id="CHEBI:57856"/>
        <dbReference type="ChEBI" id="CHEBI:59789"/>
        <dbReference type="ChEBI" id="CHEBI:73543"/>
        <dbReference type="ChEBI" id="CHEBI:73550"/>
        <dbReference type="EC" id="2.1.1.282"/>
    </reaction>
</comment>
<comment type="similarity">
    <text evidence="1 7">Belongs to the TYW3 family.</text>
</comment>
<proteinExistence type="inferred from homology"/>
<dbReference type="EC" id="2.1.1.282" evidence="7"/>
<sequence>MGFLEDKKRTLMNLELAIREGLVDEEIIPILNKINEIDNYYTTSSCIGRVGIMEIPKDKNPKLYSRWLGKWHHYASYDELFNALKNKKEGYIVFVMNSPILHIACKDIESAKKMLELAIHSGLKASSIKSISDKRVIVEILTTYKVDTPIGEDGEIFVDNNYLKFLLDYSNSKLKRAREILMRWANRLDELKK</sequence>
<evidence type="ECO:0000256" key="3">
    <source>
        <dbReference type="ARBA" id="ARBA00022679"/>
    </source>
</evidence>
<name>A0A832STB4_9EURY</name>
<evidence type="ECO:0000256" key="2">
    <source>
        <dbReference type="ARBA" id="ARBA00022603"/>
    </source>
</evidence>
<dbReference type="SMR" id="A0A832STB4"/>
<dbReference type="HAMAP" id="MF_00266">
    <property type="entry name" value="TYW3_archaea"/>
    <property type="match status" value="1"/>
</dbReference>
<dbReference type="InterPro" id="IPR022908">
    <property type="entry name" value="Taw3"/>
</dbReference>
<dbReference type="EMBL" id="DUJR01000005">
    <property type="protein sequence ID" value="HII59145.1"/>
    <property type="molecule type" value="Genomic_DNA"/>
</dbReference>
<comment type="function">
    <text evidence="7">S-adenosyl-L-methionine-dependent methyltransferase that acts as a component of the wyosine derivatives biosynthesis pathway. Probably methylates N-4 position of wybutosine-86 to produce wybutosine-72.</text>
</comment>
<keyword evidence="5 7" id="KW-0819">tRNA processing</keyword>
<dbReference type="FunFam" id="3.30.1960.10:FF:000010">
    <property type="entry name" value="tRNA(Phe) 7-((3-amino-3-carboxypropyl)-4-demethylwyosine(37)-N(4))-methyltransferase 1"/>
    <property type="match status" value="1"/>
</dbReference>
<organism evidence="9 10">
    <name type="scientific">Methanocaldococcus jannaschii</name>
    <dbReference type="NCBI Taxonomy" id="2190"/>
    <lineage>
        <taxon>Archaea</taxon>
        <taxon>Methanobacteriati</taxon>
        <taxon>Methanobacteriota</taxon>
        <taxon>Methanomada group</taxon>
        <taxon>Methanococci</taxon>
        <taxon>Methanococcales</taxon>
        <taxon>Methanocaldococcaceae</taxon>
        <taxon>Methanocaldococcus</taxon>
    </lineage>
</organism>
<dbReference type="InterPro" id="IPR003827">
    <property type="entry name" value="tRNA_yW-synthesising"/>
</dbReference>
<evidence type="ECO:0000313" key="10">
    <source>
        <dbReference type="Proteomes" id="UP000645676"/>
    </source>
</evidence>
<dbReference type="NCBIfam" id="NF047731">
    <property type="entry name" value="tRNAMtaseTaw3"/>
    <property type="match status" value="1"/>
</dbReference>
<dbReference type="PANTHER" id="PTHR48418:SF1">
    <property type="entry name" value="TRNA WYBUTOSINE-SYNTHESIZING PROTEIN 3"/>
    <property type="match status" value="1"/>
</dbReference>
<keyword evidence="2 7" id="KW-0489">Methyltransferase</keyword>
<evidence type="ECO:0000313" key="9">
    <source>
        <dbReference type="EMBL" id="HII59145.1"/>
    </source>
</evidence>
<dbReference type="PANTHER" id="PTHR48418">
    <property type="entry name" value="TRNA WYBUTOSINE-SYNTHESIZING PROTEIN 3"/>
    <property type="match status" value="1"/>
</dbReference>
<evidence type="ECO:0000256" key="4">
    <source>
        <dbReference type="ARBA" id="ARBA00022691"/>
    </source>
</evidence>
<dbReference type="SUPFAM" id="SSF111278">
    <property type="entry name" value="SSo0622-like"/>
    <property type="match status" value="1"/>
</dbReference>
<dbReference type="GO" id="GO:0030488">
    <property type="term" value="P:tRNA methylation"/>
    <property type="evidence" value="ECO:0007669"/>
    <property type="project" value="InterPro"/>
</dbReference>
<dbReference type="AlphaFoldDB" id="A0A832STB4"/>
<dbReference type="OMA" id="LGKWHHY"/>
<feature type="domain" description="tRNA wybutosine-synthesizing protein" evidence="8">
    <location>
        <begin position="6"/>
        <end position="189"/>
    </location>
</feature>
<keyword evidence="4 7" id="KW-0949">S-adenosyl-L-methionine</keyword>
<evidence type="ECO:0000256" key="1">
    <source>
        <dbReference type="ARBA" id="ARBA00008569"/>
    </source>
</evidence>
<dbReference type="GO" id="GO:0008175">
    <property type="term" value="F:tRNA methyltransferase activity"/>
    <property type="evidence" value="ECO:0007669"/>
    <property type="project" value="InterPro"/>
</dbReference>
<protein>
    <recommendedName>
        <fullName evidence="6 7">tRNA(Phe) 7-((3-amino-3-carboxypropyl)-4-demethylwyosine(37)-N(4))-methyltransferase</fullName>
        <ecNumber evidence="7">2.1.1.282</ecNumber>
    </recommendedName>
    <alternativeName>
        <fullName evidence="7">tRNA wyosine derivatives biosynthesis protein Taw3</fullName>
    </alternativeName>
</protein>
<dbReference type="NCBIfam" id="NF003265">
    <property type="entry name" value="PRK04235.1-4"/>
    <property type="match status" value="1"/>
</dbReference>
<comment type="caution">
    <text evidence="9">The sequence shown here is derived from an EMBL/GenBank/DDBJ whole genome shotgun (WGS) entry which is preliminary data.</text>
</comment>
<accession>A0A832STB4</accession>
<dbReference type="RefSeq" id="WP_010871033.1">
    <property type="nucleotide sequence ID" value="NC_000909.1"/>
</dbReference>